<organism evidence="2 3">
    <name type="scientific">Atta colombica</name>
    <dbReference type="NCBI Taxonomy" id="520822"/>
    <lineage>
        <taxon>Eukaryota</taxon>
        <taxon>Metazoa</taxon>
        <taxon>Ecdysozoa</taxon>
        <taxon>Arthropoda</taxon>
        <taxon>Hexapoda</taxon>
        <taxon>Insecta</taxon>
        <taxon>Pterygota</taxon>
        <taxon>Neoptera</taxon>
        <taxon>Endopterygota</taxon>
        <taxon>Hymenoptera</taxon>
        <taxon>Apocrita</taxon>
        <taxon>Aculeata</taxon>
        <taxon>Formicoidea</taxon>
        <taxon>Formicidae</taxon>
        <taxon>Myrmicinae</taxon>
        <taxon>Atta</taxon>
    </lineage>
</organism>
<evidence type="ECO:0000256" key="1">
    <source>
        <dbReference type="SAM" id="MobiDB-lite"/>
    </source>
</evidence>
<feature type="compositionally biased region" description="Polar residues" evidence="1">
    <location>
        <begin position="1"/>
        <end position="15"/>
    </location>
</feature>
<reference evidence="2 3" key="1">
    <citation type="submission" date="2015-09" db="EMBL/GenBank/DDBJ databases">
        <title>Atta colombica WGS genome.</title>
        <authorList>
            <person name="Nygaard S."/>
            <person name="Hu H."/>
            <person name="Boomsma J."/>
            <person name="Zhang G."/>
        </authorList>
    </citation>
    <scope>NUCLEOTIDE SEQUENCE [LARGE SCALE GENOMIC DNA]</scope>
    <source>
        <strain evidence="2">Treedump-2</strain>
        <tissue evidence="2">Whole body</tissue>
    </source>
</reference>
<feature type="non-terminal residue" evidence="2">
    <location>
        <position position="1"/>
    </location>
</feature>
<dbReference type="Proteomes" id="UP000078540">
    <property type="component" value="Unassembled WGS sequence"/>
</dbReference>
<accession>A0A195BT72</accession>
<protein>
    <submittedName>
        <fullName evidence="2">Uncharacterized protein</fullName>
    </submittedName>
</protein>
<name>A0A195BT72_9HYME</name>
<dbReference type="AlphaFoldDB" id="A0A195BT72"/>
<keyword evidence="3" id="KW-1185">Reference proteome</keyword>
<sequence length="61" mass="6531">TCTLKEQSGGQSTYPSKHKPNTPVEAPSADERERALTHSCTYALAVLGGRRVLIARGDVCC</sequence>
<gene>
    <name evidence="2" type="ORF">ALC53_01943</name>
</gene>
<proteinExistence type="predicted"/>
<evidence type="ECO:0000313" key="2">
    <source>
        <dbReference type="EMBL" id="KYM89631.1"/>
    </source>
</evidence>
<dbReference type="EMBL" id="KQ976417">
    <property type="protein sequence ID" value="KYM89631.1"/>
    <property type="molecule type" value="Genomic_DNA"/>
</dbReference>
<feature type="region of interest" description="Disordered" evidence="1">
    <location>
        <begin position="1"/>
        <end position="32"/>
    </location>
</feature>
<evidence type="ECO:0000313" key="3">
    <source>
        <dbReference type="Proteomes" id="UP000078540"/>
    </source>
</evidence>